<keyword evidence="7" id="KW-0067">ATP-binding</keyword>
<dbReference type="CDD" id="cd00130">
    <property type="entry name" value="PAS"/>
    <property type="match status" value="1"/>
</dbReference>
<sequence>MSIKYDLWKSNQYSEPFERIDDQSEMVEISSTHIEESEETKGQVVYRNSEQESISQFEEMIKEQPNFYQNLMDHVVAGVFVVYDHRIIYVNSYFAQLLGYTIHEMINHPMEHFIEEEDWLLPHTFEDALDKEYTKRQIIRWHGKHKNSSTIYLEGKRTRIIHQDHFYFLSTVQDVTIKYEKERELIRNAKMYQRMLMTIPEPIFITVDSAIIFANRHGLDLLGKRHVSGLSEQIFTDYFIEIEREEVIRDFQNALLLEEATPFRKQQMCINDQIIEVELSSVKIENYIGRTAILTVLRDLTERRQDEERLIRSEKLSVIGQLAAGVAHEIRNPLTALKGFTQLLRNKYSEQSYYFDIMGTEIDRINLIVNEFMTLAKPHYNSYQFNDIERILQSVLSILDTQAMLLGVEVNFQRENDIPKLYCNENQLKQVFLNVIKNAFEAMLEGGTVTISVRFEPSDQLIHVKIQDQGDGMPDDVMKRIGEPFLTTKEKGTGLGLMVSSRIIEEHKGMMLISSRPGQGTLIDVQLPLHMEYQDHL</sequence>
<reference evidence="12" key="1">
    <citation type="submission" date="2022-05" db="EMBL/GenBank/DDBJ databases">
        <title>Novel bacterial taxa in a minimal lignocellulolytic consortium and its capacity to transform plastics disclosed by genome-resolved metagenomics.</title>
        <authorList>
            <person name="Rodriguez C.A.D."/>
            <person name="Diaz-Garcia L."/>
            <person name="Herrera K."/>
            <person name="Tarazona N.A."/>
            <person name="Sproer C."/>
            <person name="Overmann J."/>
            <person name="Jimenez D.J."/>
        </authorList>
    </citation>
    <scope>NUCLEOTIDE SEQUENCE</scope>
    <source>
        <strain evidence="12">MAG5</strain>
    </source>
</reference>
<dbReference type="GO" id="GO:0030435">
    <property type="term" value="P:sporulation resulting in formation of a cellular spore"/>
    <property type="evidence" value="ECO:0007669"/>
    <property type="project" value="UniProtKB-KW"/>
</dbReference>
<dbReference type="SUPFAM" id="SSF47384">
    <property type="entry name" value="Homodimeric domain of signal transducing histidine kinase"/>
    <property type="match status" value="1"/>
</dbReference>
<dbReference type="CDD" id="cd00082">
    <property type="entry name" value="HisKA"/>
    <property type="match status" value="1"/>
</dbReference>
<evidence type="ECO:0000259" key="11">
    <source>
        <dbReference type="PROSITE" id="PS50112"/>
    </source>
</evidence>
<dbReference type="InterPro" id="IPR005467">
    <property type="entry name" value="His_kinase_dom"/>
</dbReference>
<evidence type="ECO:0000256" key="7">
    <source>
        <dbReference type="ARBA" id="ARBA00022840"/>
    </source>
</evidence>
<evidence type="ECO:0000256" key="9">
    <source>
        <dbReference type="ARBA" id="ARBA00023012"/>
    </source>
</evidence>
<dbReference type="EMBL" id="CP097899">
    <property type="protein sequence ID" value="URN92781.1"/>
    <property type="molecule type" value="Genomic_DNA"/>
</dbReference>
<dbReference type="GO" id="GO:0000155">
    <property type="term" value="F:phosphorelay sensor kinase activity"/>
    <property type="evidence" value="ECO:0007669"/>
    <property type="project" value="InterPro"/>
</dbReference>
<dbReference type="NCBIfam" id="TIGR00229">
    <property type="entry name" value="sensory_box"/>
    <property type="match status" value="2"/>
</dbReference>
<dbReference type="AlphaFoldDB" id="A0A9J6Z987"/>
<dbReference type="PROSITE" id="PS50112">
    <property type="entry name" value="PAS"/>
    <property type="match status" value="1"/>
</dbReference>
<evidence type="ECO:0000256" key="1">
    <source>
        <dbReference type="ARBA" id="ARBA00000085"/>
    </source>
</evidence>
<dbReference type="InterPro" id="IPR003594">
    <property type="entry name" value="HATPase_dom"/>
</dbReference>
<dbReference type="SUPFAM" id="SSF55785">
    <property type="entry name" value="PYP-like sensor domain (PAS domain)"/>
    <property type="match status" value="2"/>
</dbReference>
<dbReference type="SMART" id="SM00388">
    <property type="entry name" value="HisKA"/>
    <property type="match status" value="1"/>
</dbReference>
<dbReference type="Proteomes" id="UP001056756">
    <property type="component" value="Chromosome"/>
</dbReference>
<keyword evidence="5" id="KW-0547">Nucleotide-binding</keyword>
<organism evidence="12 13">
    <name type="scientific">Candidatus Pristimantibacillus lignocellulolyticus</name>
    <dbReference type="NCBI Taxonomy" id="2994561"/>
    <lineage>
        <taxon>Bacteria</taxon>
        <taxon>Bacillati</taxon>
        <taxon>Bacillota</taxon>
        <taxon>Bacilli</taxon>
        <taxon>Bacillales</taxon>
        <taxon>Paenibacillaceae</taxon>
        <taxon>Candidatus Pristimantibacillus</taxon>
    </lineage>
</organism>
<keyword evidence="4" id="KW-0808">Transferase</keyword>
<proteinExistence type="predicted"/>
<dbReference type="PANTHER" id="PTHR43065">
    <property type="entry name" value="SENSOR HISTIDINE KINASE"/>
    <property type="match status" value="1"/>
</dbReference>
<accession>A0A9J6Z987</accession>
<dbReference type="PANTHER" id="PTHR43065:SF10">
    <property type="entry name" value="PEROXIDE STRESS-ACTIVATED HISTIDINE KINASE MAK3"/>
    <property type="match status" value="1"/>
</dbReference>
<name>A0A9J6Z987_9BACL</name>
<dbReference type="InterPro" id="IPR004358">
    <property type="entry name" value="Sig_transdc_His_kin-like_C"/>
</dbReference>
<dbReference type="InterPro" id="IPR035965">
    <property type="entry name" value="PAS-like_dom_sf"/>
</dbReference>
<dbReference type="SUPFAM" id="SSF55874">
    <property type="entry name" value="ATPase domain of HSP90 chaperone/DNA topoisomerase II/histidine kinase"/>
    <property type="match status" value="1"/>
</dbReference>
<dbReference type="SMART" id="SM00091">
    <property type="entry name" value="PAS"/>
    <property type="match status" value="2"/>
</dbReference>
<evidence type="ECO:0000259" key="10">
    <source>
        <dbReference type="PROSITE" id="PS50109"/>
    </source>
</evidence>
<gene>
    <name evidence="12" type="ORF">NAG76_13095</name>
</gene>
<keyword evidence="6" id="KW-0418">Kinase</keyword>
<evidence type="ECO:0000256" key="2">
    <source>
        <dbReference type="ARBA" id="ARBA00012438"/>
    </source>
</evidence>
<dbReference type="Pfam" id="PF00512">
    <property type="entry name" value="HisKA"/>
    <property type="match status" value="1"/>
</dbReference>
<dbReference type="InterPro" id="IPR003661">
    <property type="entry name" value="HisK_dim/P_dom"/>
</dbReference>
<protein>
    <recommendedName>
        <fullName evidence="2">histidine kinase</fullName>
        <ecNumber evidence="2">2.7.13.3</ecNumber>
    </recommendedName>
</protein>
<dbReference type="EC" id="2.7.13.3" evidence="2"/>
<dbReference type="Pfam" id="PF13188">
    <property type="entry name" value="PAS_8"/>
    <property type="match status" value="2"/>
</dbReference>
<evidence type="ECO:0000313" key="12">
    <source>
        <dbReference type="EMBL" id="URN92781.1"/>
    </source>
</evidence>
<dbReference type="KEGG" id="plig:NAG76_13095"/>
<evidence type="ECO:0000256" key="3">
    <source>
        <dbReference type="ARBA" id="ARBA00022553"/>
    </source>
</evidence>
<dbReference type="InterPro" id="IPR036097">
    <property type="entry name" value="HisK_dim/P_sf"/>
</dbReference>
<comment type="catalytic activity">
    <reaction evidence="1">
        <text>ATP + protein L-histidine = ADP + protein N-phospho-L-histidine.</text>
        <dbReference type="EC" id="2.7.13.3"/>
    </reaction>
</comment>
<dbReference type="InterPro" id="IPR000014">
    <property type="entry name" value="PAS"/>
</dbReference>
<dbReference type="PROSITE" id="PS50109">
    <property type="entry name" value="HIS_KIN"/>
    <property type="match status" value="1"/>
</dbReference>
<dbReference type="Gene3D" id="1.10.287.130">
    <property type="match status" value="1"/>
</dbReference>
<evidence type="ECO:0000256" key="5">
    <source>
        <dbReference type="ARBA" id="ARBA00022741"/>
    </source>
</evidence>
<dbReference type="SMART" id="SM00387">
    <property type="entry name" value="HATPase_c"/>
    <property type="match status" value="1"/>
</dbReference>
<dbReference type="FunFam" id="1.10.287.130:FF:000040">
    <property type="entry name" value="PAS domain-containing sensor histidine kinase"/>
    <property type="match status" value="1"/>
</dbReference>
<evidence type="ECO:0000313" key="13">
    <source>
        <dbReference type="Proteomes" id="UP001056756"/>
    </source>
</evidence>
<evidence type="ECO:0000256" key="8">
    <source>
        <dbReference type="ARBA" id="ARBA00022969"/>
    </source>
</evidence>
<dbReference type="Gene3D" id="3.30.565.10">
    <property type="entry name" value="Histidine kinase-like ATPase, C-terminal domain"/>
    <property type="match status" value="1"/>
</dbReference>
<dbReference type="Pfam" id="PF02518">
    <property type="entry name" value="HATPase_c"/>
    <property type="match status" value="1"/>
</dbReference>
<dbReference type="Gene3D" id="3.30.450.20">
    <property type="entry name" value="PAS domain"/>
    <property type="match status" value="2"/>
</dbReference>
<feature type="domain" description="PAS" evidence="11">
    <location>
        <begin position="86"/>
        <end position="132"/>
    </location>
</feature>
<keyword evidence="3" id="KW-0597">Phosphoprotein</keyword>
<keyword evidence="8" id="KW-0749">Sporulation</keyword>
<dbReference type="GO" id="GO:0005524">
    <property type="term" value="F:ATP binding"/>
    <property type="evidence" value="ECO:0007669"/>
    <property type="project" value="UniProtKB-KW"/>
</dbReference>
<feature type="domain" description="Histidine kinase" evidence="10">
    <location>
        <begin position="325"/>
        <end position="531"/>
    </location>
</feature>
<evidence type="ECO:0000256" key="6">
    <source>
        <dbReference type="ARBA" id="ARBA00022777"/>
    </source>
</evidence>
<evidence type="ECO:0000256" key="4">
    <source>
        <dbReference type="ARBA" id="ARBA00022679"/>
    </source>
</evidence>
<dbReference type="InterPro" id="IPR036890">
    <property type="entry name" value="HATPase_C_sf"/>
</dbReference>
<keyword evidence="9" id="KW-0902">Two-component regulatory system</keyword>
<dbReference type="PRINTS" id="PR00344">
    <property type="entry name" value="BCTRLSENSOR"/>
</dbReference>